<name>A0A2N1KVK1_9GLOM</name>
<accession>A0A2N1KVK1</accession>
<evidence type="ECO:0000313" key="2">
    <source>
        <dbReference type="Proteomes" id="UP000233469"/>
    </source>
</evidence>
<comment type="caution">
    <text evidence="1">The sequence shown here is derived from an EMBL/GenBank/DDBJ whole genome shotgun (WGS) entry which is preliminary data.</text>
</comment>
<protein>
    <submittedName>
        <fullName evidence="1">Uncharacterized protein</fullName>
    </submittedName>
</protein>
<sequence length="117" mass="13323">MSKSDKVLTPKYLDWHAKLSGYKKETGCELWQLSEAVKNTSAESFFGTSGQASDFKPITFEARPDPELIIKSEDEEQDYEVPEGSDQNNVLEVLPEDPEEKRKHIIGLVLEKFPYLS</sequence>
<dbReference type="AlphaFoldDB" id="A0A2N1KVK1"/>
<dbReference type="EMBL" id="LLXL01010002">
    <property type="protein sequence ID" value="PKK41164.1"/>
    <property type="molecule type" value="Genomic_DNA"/>
</dbReference>
<dbReference type="VEuPathDB" id="FungiDB:FUN_008517"/>
<organism evidence="1 2">
    <name type="scientific">Rhizophagus irregularis</name>
    <dbReference type="NCBI Taxonomy" id="588596"/>
    <lineage>
        <taxon>Eukaryota</taxon>
        <taxon>Fungi</taxon>
        <taxon>Fungi incertae sedis</taxon>
        <taxon>Mucoromycota</taxon>
        <taxon>Glomeromycotina</taxon>
        <taxon>Glomeromycetes</taxon>
        <taxon>Glomerales</taxon>
        <taxon>Glomeraceae</taxon>
        <taxon>Rhizophagus</taxon>
    </lineage>
</organism>
<feature type="non-terminal residue" evidence="1">
    <location>
        <position position="117"/>
    </location>
</feature>
<gene>
    <name evidence="1" type="ORF">RhiirC2_806189</name>
</gene>
<reference evidence="1 2" key="1">
    <citation type="submission" date="2016-04" db="EMBL/GenBank/DDBJ databases">
        <title>Genome analyses suggest a sexual origin of heterokaryosis in a supposedly ancient asexual fungus.</title>
        <authorList>
            <person name="Ropars J."/>
            <person name="Sedzielewska K."/>
            <person name="Noel J."/>
            <person name="Charron P."/>
            <person name="Farinelli L."/>
            <person name="Marton T."/>
            <person name="Kruger M."/>
            <person name="Pelin A."/>
            <person name="Brachmann A."/>
            <person name="Corradi N."/>
        </authorList>
    </citation>
    <scope>NUCLEOTIDE SEQUENCE [LARGE SCALE GENOMIC DNA]</scope>
    <source>
        <strain evidence="1 2">C2</strain>
    </source>
</reference>
<proteinExistence type="predicted"/>
<reference evidence="1 2" key="2">
    <citation type="submission" date="2017-10" db="EMBL/GenBank/DDBJ databases">
        <title>Extensive intraspecific genome diversity in a model arbuscular mycorrhizal fungus.</title>
        <authorList>
            <person name="Chen E.C.H."/>
            <person name="Morin E."/>
            <person name="Baudet D."/>
            <person name="Noel J."/>
            <person name="Ndikumana S."/>
            <person name="Charron P."/>
            <person name="St-Onge C."/>
            <person name="Giorgi J."/>
            <person name="Grigoriev I.V."/>
            <person name="Roux C."/>
            <person name="Martin F.M."/>
            <person name="Corradi N."/>
        </authorList>
    </citation>
    <scope>NUCLEOTIDE SEQUENCE [LARGE SCALE GENOMIC DNA]</scope>
    <source>
        <strain evidence="1 2">C2</strain>
    </source>
</reference>
<evidence type="ECO:0000313" key="1">
    <source>
        <dbReference type="EMBL" id="PKK41164.1"/>
    </source>
</evidence>
<dbReference type="Proteomes" id="UP000233469">
    <property type="component" value="Unassembled WGS sequence"/>
</dbReference>